<sequence>MPPTPPPASVVRAFGAVDPPRALVGGQGTSWISGDLVLKPTGGPVHDWLAEALEDVTPDGFRLAAPVRSRLGTWSWAGWSATRWVEGSEPAFTMLPAWLRIIEAGRAFHRAVAHLGRPDCLDRRDDRWAVADRMAWGERDLAIHPELADVGRRLQGAVEPLGAAQVVHGDLTGNVLLSPTLPPAVIDIAPYWRPPAYAEGVVVADALCRPDTPPSLVDRADVPLAATARALLFRMATTSLAGSNHGARVDVADAARRYDAAARAIGV</sequence>
<protein>
    <submittedName>
        <fullName evidence="1">TIGR02569 family protein</fullName>
    </submittedName>
</protein>
<reference evidence="2" key="1">
    <citation type="journal article" date="2019" name="Int. J. Syst. Evol. Microbiol.">
        <title>The Global Catalogue of Microorganisms (GCM) 10K type strain sequencing project: providing services to taxonomists for standard genome sequencing and annotation.</title>
        <authorList>
            <consortium name="The Broad Institute Genomics Platform"/>
            <consortium name="The Broad Institute Genome Sequencing Center for Infectious Disease"/>
            <person name="Wu L."/>
            <person name="Ma J."/>
        </authorList>
    </citation>
    <scope>NUCLEOTIDE SEQUENCE [LARGE SCALE GENOMIC DNA]</scope>
    <source>
        <strain evidence="2">DFY41</strain>
    </source>
</reference>
<name>A0ABW0BQP5_9ACTN</name>
<gene>
    <name evidence="1" type="ORF">ACFPGP_21735</name>
</gene>
<organism evidence="1 2">
    <name type="scientific">Nocardioides taihuensis</name>
    <dbReference type="NCBI Taxonomy" id="1835606"/>
    <lineage>
        <taxon>Bacteria</taxon>
        <taxon>Bacillati</taxon>
        <taxon>Actinomycetota</taxon>
        <taxon>Actinomycetes</taxon>
        <taxon>Propionibacteriales</taxon>
        <taxon>Nocardioidaceae</taxon>
        <taxon>Nocardioides</taxon>
    </lineage>
</organism>
<dbReference type="Proteomes" id="UP001596087">
    <property type="component" value="Unassembled WGS sequence"/>
</dbReference>
<dbReference type="EMBL" id="JBHSKD010000027">
    <property type="protein sequence ID" value="MFC5179318.1"/>
    <property type="molecule type" value="Genomic_DNA"/>
</dbReference>
<dbReference type="RefSeq" id="WP_378593348.1">
    <property type="nucleotide sequence ID" value="NZ_JBHSKD010000027.1"/>
</dbReference>
<evidence type="ECO:0000313" key="1">
    <source>
        <dbReference type="EMBL" id="MFC5179318.1"/>
    </source>
</evidence>
<keyword evidence="2" id="KW-1185">Reference proteome</keyword>
<comment type="caution">
    <text evidence="1">The sequence shown here is derived from an EMBL/GenBank/DDBJ whole genome shotgun (WGS) entry which is preliminary data.</text>
</comment>
<accession>A0ABW0BQP5</accession>
<evidence type="ECO:0000313" key="2">
    <source>
        <dbReference type="Proteomes" id="UP001596087"/>
    </source>
</evidence>
<dbReference type="InterPro" id="IPR011009">
    <property type="entry name" value="Kinase-like_dom_sf"/>
</dbReference>
<dbReference type="SUPFAM" id="SSF56112">
    <property type="entry name" value="Protein kinase-like (PK-like)"/>
    <property type="match status" value="1"/>
</dbReference>
<proteinExistence type="predicted"/>